<accession>A0ABU7C1E4</accession>
<protein>
    <submittedName>
        <fullName evidence="1">Uncharacterized protein</fullName>
    </submittedName>
</protein>
<dbReference type="Proteomes" id="UP001345963">
    <property type="component" value="Unassembled WGS sequence"/>
</dbReference>
<sequence length="106" mass="12140">MEKTVCKENNIQEPCLGPRKKQKKMEGFVVEGYCKYSSDLLNDSEPLMQRLFYPCIDRMITQLEKCFSSVSKDIMIGIQACHPTAESFLCVLSLQKLASHYKIQLA</sequence>
<evidence type="ECO:0000313" key="2">
    <source>
        <dbReference type="Proteomes" id="UP001345963"/>
    </source>
</evidence>
<gene>
    <name evidence="1" type="ORF">ATANTOWER_012028</name>
</gene>
<evidence type="ECO:0000313" key="1">
    <source>
        <dbReference type="EMBL" id="MED6255610.1"/>
    </source>
</evidence>
<comment type="caution">
    <text evidence="1">The sequence shown here is derived from an EMBL/GenBank/DDBJ whole genome shotgun (WGS) entry which is preliminary data.</text>
</comment>
<keyword evidence="2" id="KW-1185">Reference proteome</keyword>
<reference evidence="1 2" key="1">
    <citation type="submission" date="2021-07" db="EMBL/GenBank/DDBJ databases">
        <authorList>
            <person name="Palmer J.M."/>
        </authorList>
    </citation>
    <scope>NUCLEOTIDE SEQUENCE [LARGE SCALE GENOMIC DNA]</scope>
    <source>
        <strain evidence="1 2">AT_MEX2019</strain>
        <tissue evidence="1">Muscle</tissue>
    </source>
</reference>
<proteinExistence type="predicted"/>
<dbReference type="EMBL" id="JAHUTI010071422">
    <property type="protein sequence ID" value="MED6255610.1"/>
    <property type="molecule type" value="Genomic_DNA"/>
</dbReference>
<name>A0ABU7C1E4_9TELE</name>
<organism evidence="1 2">
    <name type="scientific">Ataeniobius toweri</name>
    <dbReference type="NCBI Taxonomy" id="208326"/>
    <lineage>
        <taxon>Eukaryota</taxon>
        <taxon>Metazoa</taxon>
        <taxon>Chordata</taxon>
        <taxon>Craniata</taxon>
        <taxon>Vertebrata</taxon>
        <taxon>Euteleostomi</taxon>
        <taxon>Actinopterygii</taxon>
        <taxon>Neopterygii</taxon>
        <taxon>Teleostei</taxon>
        <taxon>Neoteleostei</taxon>
        <taxon>Acanthomorphata</taxon>
        <taxon>Ovalentaria</taxon>
        <taxon>Atherinomorphae</taxon>
        <taxon>Cyprinodontiformes</taxon>
        <taxon>Goodeidae</taxon>
        <taxon>Ataeniobius</taxon>
    </lineage>
</organism>